<sequence length="187" mass="21900">MIFGNPYNFSLYIDKFFYIDSIRDWDCMCGYYINGKPHISDSSQMLFNQKESLLNGGFGNIKYSKEIYNLPLIEAFKVLVRKRFINFLGESDDSFFNASWVEPDEDYMDFDANLESGNSGSIRYKLFVVGFEENIRIISYIGSSSYYNLCEVDKYSIDECFISISELGNIIKEFEEWCNFTLYHENG</sequence>
<name>A0A1L6KPE3_ACIHA</name>
<evidence type="ECO:0000313" key="2">
    <source>
        <dbReference type="Proteomes" id="UP000294395"/>
    </source>
</evidence>
<dbReference type="OrthoDB" id="9011866at2"/>
<dbReference type="Pfam" id="PF15593">
    <property type="entry name" value="Imm42"/>
    <property type="match status" value="1"/>
</dbReference>
<dbReference type="EMBL" id="CP038009">
    <property type="protein sequence ID" value="QBQ16759.1"/>
    <property type="molecule type" value="Genomic_DNA"/>
</dbReference>
<gene>
    <name evidence="1" type="ORF">AHTJR_10925</name>
</gene>
<protein>
    <submittedName>
        <fullName evidence="1">Uncharacterized protein</fullName>
    </submittedName>
</protein>
<organism evidence="1 2">
    <name type="scientific">Acinetobacter haemolyticus</name>
    <dbReference type="NCBI Taxonomy" id="29430"/>
    <lineage>
        <taxon>Bacteria</taxon>
        <taxon>Pseudomonadati</taxon>
        <taxon>Pseudomonadota</taxon>
        <taxon>Gammaproteobacteria</taxon>
        <taxon>Moraxellales</taxon>
        <taxon>Moraxellaceae</taxon>
        <taxon>Acinetobacter</taxon>
    </lineage>
</organism>
<evidence type="ECO:0000313" key="1">
    <source>
        <dbReference type="EMBL" id="QBQ16759.1"/>
    </source>
</evidence>
<accession>A0A1L6KPE3</accession>
<dbReference type="Proteomes" id="UP000294395">
    <property type="component" value="Chromosome"/>
</dbReference>
<dbReference type="KEGG" id="ahl:AHTJS_11475"/>
<dbReference type="InterPro" id="IPR028958">
    <property type="entry name" value="Imm42"/>
</dbReference>
<reference evidence="1 2" key="1">
    <citation type="submission" date="2019-03" db="EMBL/GenBank/DDBJ databases">
        <title>Complete genome sequence of two outbreak-associated Acinetobacter haemolyticus strains.</title>
        <authorList>
            <person name="Bai L."/>
            <person name="Zhang S.-C."/>
            <person name="Deng Y."/>
            <person name="Song C.-C."/>
            <person name="Kang G.-B."/>
            <person name="Dong Y."/>
            <person name="Wang Y."/>
            <person name="Gao F."/>
            <person name="Huang H."/>
        </authorList>
    </citation>
    <scope>NUCLEOTIDE SEQUENCE [LARGE SCALE GENOMIC DNA]</scope>
    <source>
        <strain evidence="1 2">TJR01</strain>
    </source>
</reference>
<dbReference type="RefSeq" id="WP_075315972.1">
    <property type="nucleotide sequence ID" value="NZ_CP018871.1"/>
</dbReference>
<dbReference type="AlphaFoldDB" id="A0A1L6KPE3"/>
<proteinExistence type="predicted"/>